<accession>A0ABT9MJH4</accession>
<dbReference type="EMBL" id="JAURUR010000024">
    <property type="protein sequence ID" value="MDP9766364.1"/>
    <property type="molecule type" value="Genomic_DNA"/>
</dbReference>
<evidence type="ECO:0008006" key="3">
    <source>
        <dbReference type="Google" id="ProtNLM"/>
    </source>
</evidence>
<organism evidence="1 2">
    <name type="scientific">Deinococcus enclensis</name>
    <dbReference type="NCBI Taxonomy" id="1049582"/>
    <lineage>
        <taxon>Bacteria</taxon>
        <taxon>Thermotogati</taxon>
        <taxon>Deinococcota</taxon>
        <taxon>Deinococci</taxon>
        <taxon>Deinococcales</taxon>
        <taxon>Deinococcaceae</taxon>
        <taxon>Deinococcus</taxon>
    </lineage>
</organism>
<reference evidence="1 2" key="1">
    <citation type="submission" date="2023-07" db="EMBL/GenBank/DDBJ databases">
        <title>Genomic Encyclopedia of Type Strains, Phase IV (KMG-IV): sequencing the most valuable type-strain genomes for metagenomic binning, comparative biology and taxonomic classification.</title>
        <authorList>
            <person name="Goeker M."/>
        </authorList>
    </citation>
    <scope>NUCLEOTIDE SEQUENCE [LARGE SCALE GENOMIC DNA]</scope>
    <source>
        <strain evidence="1 2">NIO-1023</strain>
    </source>
</reference>
<evidence type="ECO:0000313" key="1">
    <source>
        <dbReference type="EMBL" id="MDP9766364.1"/>
    </source>
</evidence>
<proteinExistence type="predicted"/>
<evidence type="ECO:0000313" key="2">
    <source>
        <dbReference type="Proteomes" id="UP001232163"/>
    </source>
</evidence>
<dbReference type="RefSeq" id="WP_307469520.1">
    <property type="nucleotide sequence ID" value="NZ_JAURUR010000024.1"/>
</dbReference>
<comment type="caution">
    <text evidence="1">The sequence shown here is derived from an EMBL/GenBank/DDBJ whole genome shotgun (WGS) entry which is preliminary data.</text>
</comment>
<sequence>MNYGETLAEWYLRLNGFFLVQNLVVHQHGGGPKHNADIDLLALRMPFVFEQTGGRADDWDSVGLHGLIPHDLPVGVIAEVKTSATARCRPTRLRLKYGIERMGTFPQASSADIARHLSPPRLDGGNPLEQRTPYQDERGVVATLLVCPEIVAERHRGQFTHVVTLEWINLFIRRRMRTYAQAKHGARLFFPNDLIQYFAAQAGIPQHDD</sequence>
<protein>
    <recommendedName>
        <fullName evidence="3">Restriction endonuclease</fullName>
    </recommendedName>
</protein>
<keyword evidence="2" id="KW-1185">Reference proteome</keyword>
<name>A0ABT9MJH4_9DEIO</name>
<gene>
    <name evidence="1" type="ORF">QO006_003829</name>
</gene>
<dbReference type="Proteomes" id="UP001232163">
    <property type="component" value="Unassembled WGS sequence"/>
</dbReference>